<dbReference type="Proteomes" id="UP000310760">
    <property type="component" value="Unassembled WGS sequence"/>
</dbReference>
<comment type="caution">
    <text evidence="1">The sequence shown here is derived from an EMBL/GenBank/DDBJ whole genome shotgun (WGS) entry which is preliminary data.</text>
</comment>
<sequence>MKINNYLYLFLTIVFLFCFNAKTFALEDISKVVIDYDNPVNISVTIRDQHYGPVVVNGQTKVLGASFVNLTGESKTCDFRYAAFKGGKIVQIYDGTGEVTLENGKMYDIKVPCYIDLPEGDYTFYPVARFKGETKWNMVGAWVDLFEESYMAYWKLHVYENYPAPSSEYMNFPDMNGKGDSEYSVYHTYQNEKFRVQMKLVNNSPSAMNGKIKIMWERNLAKYWRGMKYDPDDVKTEWQICTTNLARIGAAKAENGGIPVSIAANGKLDVMIEDCFVSEYYDYGKRWSPFLVAYYLPEGKEDIEENWLVVNDNSDFCFDENMNLLTDRWDHALNFLAFVTFEGNATGTENLDVSKVGLSFNKADGAVVLSNVPQSSFVRVVNLDEQLRLIEGTHVPPGSFKFRLPETEGTYSVSLYNYNGVLAKSFKIVK</sequence>
<protein>
    <submittedName>
        <fullName evidence="1">Uncharacterized protein</fullName>
    </submittedName>
</protein>
<dbReference type="AlphaFoldDB" id="A0A4S2FB16"/>
<accession>A0A4S2FB16</accession>
<name>A0A4S2FB16_9BACT</name>
<reference evidence="1 2" key="1">
    <citation type="submission" date="2019-04" db="EMBL/GenBank/DDBJ databases">
        <title>Microbes associate with the intestines of laboratory mice.</title>
        <authorList>
            <person name="Navarre W."/>
            <person name="Wong E."/>
            <person name="Huang K."/>
            <person name="Tropini C."/>
            <person name="Ng K."/>
            <person name="Yu B."/>
        </authorList>
    </citation>
    <scope>NUCLEOTIDE SEQUENCE [LARGE SCALE GENOMIC DNA]</scope>
    <source>
        <strain evidence="1 2">NM22_B1</strain>
    </source>
</reference>
<proteinExistence type="predicted"/>
<evidence type="ECO:0000313" key="1">
    <source>
        <dbReference type="EMBL" id="TGY66408.1"/>
    </source>
</evidence>
<evidence type="ECO:0000313" key="2">
    <source>
        <dbReference type="Proteomes" id="UP000310760"/>
    </source>
</evidence>
<dbReference type="RefSeq" id="WP_135952790.1">
    <property type="nucleotide sequence ID" value="NZ_CASZDM010000269.1"/>
</dbReference>
<dbReference type="EMBL" id="SRYJ01000085">
    <property type="protein sequence ID" value="TGY66408.1"/>
    <property type="molecule type" value="Genomic_DNA"/>
</dbReference>
<gene>
    <name evidence="1" type="ORF">E5339_20925</name>
</gene>
<organism evidence="1 2">
    <name type="scientific">Phocaeicola sartorii</name>
    <dbReference type="NCBI Taxonomy" id="671267"/>
    <lineage>
        <taxon>Bacteria</taxon>
        <taxon>Pseudomonadati</taxon>
        <taxon>Bacteroidota</taxon>
        <taxon>Bacteroidia</taxon>
        <taxon>Bacteroidales</taxon>
        <taxon>Bacteroidaceae</taxon>
        <taxon>Phocaeicola</taxon>
    </lineage>
</organism>